<evidence type="ECO:0000313" key="2">
    <source>
        <dbReference type="Proteomes" id="UP000276133"/>
    </source>
</evidence>
<dbReference type="Proteomes" id="UP000276133">
    <property type="component" value="Unassembled WGS sequence"/>
</dbReference>
<organism evidence="1 2">
    <name type="scientific">Brachionus plicatilis</name>
    <name type="common">Marine rotifer</name>
    <name type="synonym">Brachionus muelleri</name>
    <dbReference type="NCBI Taxonomy" id="10195"/>
    <lineage>
        <taxon>Eukaryota</taxon>
        <taxon>Metazoa</taxon>
        <taxon>Spiralia</taxon>
        <taxon>Gnathifera</taxon>
        <taxon>Rotifera</taxon>
        <taxon>Eurotatoria</taxon>
        <taxon>Monogononta</taxon>
        <taxon>Pseudotrocha</taxon>
        <taxon>Ploima</taxon>
        <taxon>Brachionidae</taxon>
        <taxon>Brachionus</taxon>
    </lineage>
</organism>
<accession>A0A3M7PTQ7</accession>
<dbReference type="EMBL" id="REGN01008843">
    <property type="protein sequence ID" value="RNA02537.1"/>
    <property type="molecule type" value="Genomic_DNA"/>
</dbReference>
<reference evidence="1 2" key="1">
    <citation type="journal article" date="2018" name="Sci. Rep.">
        <title>Genomic signatures of local adaptation to the degree of environmental predictability in rotifers.</title>
        <authorList>
            <person name="Franch-Gras L."/>
            <person name="Hahn C."/>
            <person name="Garcia-Roger E.M."/>
            <person name="Carmona M.J."/>
            <person name="Serra M."/>
            <person name="Gomez A."/>
        </authorList>
    </citation>
    <scope>NUCLEOTIDE SEQUENCE [LARGE SCALE GENOMIC DNA]</scope>
    <source>
        <strain evidence="1">HYR1</strain>
    </source>
</reference>
<protein>
    <submittedName>
        <fullName evidence="1">Uncharacterized protein</fullName>
    </submittedName>
</protein>
<dbReference type="AlphaFoldDB" id="A0A3M7PTQ7"/>
<evidence type="ECO:0000313" key="1">
    <source>
        <dbReference type="EMBL" id="RNA02537.1"/>
    </source>
</evidence>
<keyword evidence="2" id="KW-1185">Reference proteome</keyword>
<name>A0A3M7PTQ7_BRAPC</name>
<sequence>MIERFLMFSLIHVDLVYQYIDISFYLKNDQNYICMSRSSHGHSYRQNCWWFINTCSSNTTTLNSE</sequence>
<comment type="caution">
    <text evidence="1">The sequence shown here is derived from an EMBL/GenBank/DDBJ whole genome shotgun (WGS) entry which is preliminary data.</text>
</comment>
<proteinExistence type="predicted"/>
<gene>
    <name evidence="1" type="ORF">BpHYR1_023194</name>
</gene>